<dbReference type="InterPro" id="IPR050390">
    <property type="entry name" value="C5-Methyltransferase"/>
</dbReference>
<keyword evidence="7" id="KW-0238">DNA-binding</keyword>
<dbReference type="InterPro" id="IPR030380">
    <property type="entry name" value="SAM_MeTfrase_DRM"/>
</dbReference>
<dbReference type="PANTHER" id="PTHR23068">
    <property type="entry name" value="DNA CYTOSINE-5- -METHYLTRANSFERASE 3-RELATED"/>
    <property type="match status" value="1"/>
</dbReference>
<evidence type="ECO:0000256" key="4">
    <source>
        <dbReference type="ARBA" id="ARBA00022679"/>
    </source>
</evidence>
<feature type="region of interest" description="Disordered" evidence="9">
    <location>
        <begin position="93"/>
        <end position="125"/>
    </location>
</feature>
<organism evidence="11 12">
    <name type="scientific">Cannabis sativa</name>
    <name type="common">Hemp</name>
    <name type="synonym">Marijuana</name>
    <dbReference type="NCBI Taxonomy" id="3483"/>
    <lineage>
        <taxon>Eukaryota</taxon>
        <taxon>Viridiplantae</taxon>
        <taxon>Streptophyta</taxon>
        <taxon>Embryophyta</taxon>
        <taxon>Tracheophyta</taxon>
        <taxon>Spermatophyta</taxon>
        <taxon>Magnoliopsida</taxon>
        <taxon>eudicotyledons</taxon>
        <taxon>Gunneridae</taxon>
        <taxon>Pentapetalae</taxon>
        <taxon>rosids</taxon>
        <taxon>fabids</taxon>
        <taxon>Rosales</taxon>
        <taxon>Cannabaceae</taxon>
        <taxon>Cannabis</taxon>
    </lineage>
</organism>
<evidence type="ECO:0000256" key="1">
    <source>
        <dbReference type="ARBA" id="ARBA00004123"/>
    </source>
</evidence>
<proteinExistence type="predicted"/>
<dbReference type="EMBL" id="JAATIQ010000279">
    <property type="protein sequence ID" value="KAF4364873.1"/>
    <property type="molecule type" value="Genomic_DNA"/>
</dbReference>
<evidence type="ECO:0000313" key="11">
    <source>
        <dbReference type="EMBL" id="KAF4364873.1"/>
    </source>
</evidence>
<evidence type="ECO:0000256" key="8">
    <source>
        <dbReference type="ARBA" id="ARBA00023242"/>
    </source>
</evidence>
<evidence type="ECO:0000256" key="7">
    <source>
        <dbReference type="ARBA" id="ARBA00023125"/>
    </source>
</evidence>
<comment type="subcellular location">
    <subcellularLocation>
        <location evidence="1">Nucleus</location>
    </subcellularLocation>
</comment>
<dbReference type="GO" id="GO:0032259">
    <property type="term" value="P:methylation"/>
    <property type="evidence" value="ECO:0007669"/>
    <property type="project" value="UniProtKB-KW"/>
</dbReference>
<evidence type="ECO:0000256" key="6">
    <source>
        <dbReference type="ARBA" id="ARBA00022737"/>
    </source>
</evidence>
<evidence type="ECO:0000256" key="9">
    <source>
        <dbReference type="SAM" id="MobiDB-lite"/>
    </source>
</evidence>
<keyword evidence="5" id="KW-0949">S-adenosyl-L-methionine</keyword>
<dbReference type="PANTHER" id="PTHR23068:SF11">
    <property type="entry name" value="INACTIVE DNA (CYTOSINE-5)-METHYLTRANSFERASE DRM3-RELATED"/>
    <property type="match status" value="1"/>
</dbReference>
<keyword evidence="8" id="KW-0539">Nucleus</keyword>
<dbReference type="Proteomes" id="UP000583929">
    <property type="component" value="Unassembled WGS sequence"/>
</dbReference>
<evidence type="ECO:0000256" key="5">
    <source>
        <dbReference type="ARBA" id="ARBA00022691"/>
    </source>
</evidence>
<keyword evidence="4" id="KW-0808">Transferase</keyword>
<feature type="non-terminal residue" evidence="11">
    <location>
        <position position="1"/>
    </location>
</feature>
<comment type="caution">
    <text evidence="11">The sequence shown here is derived from an EMBL/GenBank/DDBJ whole genome shotgun (WGS) entry which is preliminary data.</text>
</comment>
<protein>
    <recommendedName>
        <fullName evidence="2">DNA (cytosine-5-)-methyltransferase</fullName>
        <ecNumber evidence="2">2.1.1.37</ecNumber>
    </recommendedName>
</protein>
<gene>
    <name evidence="11" type="ORF">G4B88_025592</name>
</gene>
<dbReference type="InterPro" id="IPR029063">
    <property type="entry name" value="SAM-dependent_MTases_sf"/>
</dbReference>
<dbReference type="GO" id="GO:0003677">
    <property type="term" value="F:DNA binding"/>
    <property type="evidence" value="ECO:0007669"/>
    <property type="project" value="UniProtKB-KW"/>
</dbReference>
<dbReference type="AlphaFoldDB" id="A0A7J6F2C9"/>
<evidence type="ECO:0000313" key="12">
    <source>
        <dbReference type="Proteomes" id="UP000583929"/>
    </source>
</evidence>
<evidence type="ECO:0000259" key="10">
    <source>
        <dbReference type="PROSITE" id="PS51680"/>
    </source>
</evidence>
<name>A0A7J6F2C9_CANSA</name>
<dbReference type="SUPFAM" id="SSF53335">
    <property type="entry name" value="S-adenosyl-L-methionine-dependent methyltransferases"/>
    <property type="match status" value="2"/>
</dbReference>
<keyword evidence="3" id="KW-0489">Methyltransferase</keyword>
<accession>A0A7J6F2C9</accession>
<dbReference type="InterPro" id="IPR001525">
    <property type="entry name" value="C5_MeTfrase"/>
</dbReference>
<keyword evidence="6" id="KW-0677">Repeat</keyword>
<dbReference type="EC" id="2.1.1.37" evidence="2"/>
<keyword evidence="12" id="KW-1185">Reference proteome</keyword>
<dbReference type="Pfam" id="PF00145">
    <property type="entry name" value="DNA_methylase"/>
    <property type="match status" value="1"/>
</dbReference>
<feature type="domain" description="SAM-dependent MTase DRM-type" evidence="10">
    <location>
        <begin position="394"/>
        <end position="723"/>
    </location>
</feature>
<dbReference type="GO" id="GO:0003886">
    <property type="term" value="F:DNA (cytosine-5-)-methyltransferase activity"/>
    <property type="evidence" value="ECO:0007669"/>
    <property type="project" value="UniProtKB-EC"/>
</dbReference>
<feature type="compositionally biased region" description="Polar residues" evidence="9">
    <location>
        <begin position="110"/>
        <end position="119"/>
    </location>
</feature>
<evidence type="ECO:0000256" key="2">
    <source>
        <dbReference type="ARBA" id="ARBA00011975"/>
    </source>
</evidence>
<reference evidence="11 12" key="1">
    <citation type="journal article" date="2020" name="bioRxiv">
        <title>Sequence and annotation of 42 cannabis genomes reveals extensive copy number variation in cannabinoid synthesis and pathogen resistance genes.</title>
        <authorList>
            <person name="Mckernan K.J."/>
            <person name="Helbert Y."/>
            <person name="Kane L.T."/>
            <person name="Ebling H."/>
            <person name="Zhang L."/>
            <person name="Liu B."/>
            <person name="Eaton Z."/>
            <person name="Mclaughlin S."/>
            <person name="Kingan S."/>
            <person name="Baybayan P."/>
            <person name="Concepcion G."/>
            <person name="Jordan M."/>
            <person name="Riva A."/>
            <person name="Barbazuk W."/>
            <person name="Harkins T."/>
        </authorList>
    </citation>
    <scope>NUCLEOTIDE SEQUENCE [LARGE SCALE GENOMIC DNA]</scope>
    <source>
        <strain evidence="12">cv. Jamaican Lion 4</strain>
        <tissue evidence="11">Leaf</tissue>
    </source>
</reference>
<dbReference type="GO" id="GO:0005634">
    <property type="term" value="C:nucleus"/>
    <property type="evidence" value="ECO:0007669"/>
    <property type="project" value="UniProtKB-SubCell"/>
</dbReference>
<dbReference type="Gene3D" id="3.40.50.150">
    <property type="entry name" value="Vaccinia Virus protein VP39"/>
    <property type="match status" value="1"/>
</dbReference>
<sequence>TRASHASPVHTFTFNSLHIKLTLLTQFHPSLSLLSASPQDFTHGLRASSPRAAALFRLPLSLRVNATIKYCSKEKEKACLCSLTLEVDFTNPSSSKISSDQEHQEAGPQKANSTSSDSLDSLFGDNAVSSPPEVSTFIPPKEEPDLSNGFADDKIASLLTMNFSVDEVKFAIDKLGPDTPIDEIVDFIVAAQMAVKFDEDNDETVQQKNEESNNETLFGTMDKTLHLLKMGFSETQVSWVIDKLGHGVSISELADSIFSCQNADGSFRDIKPKIITGANGFCTTNNDGASSSSSNPALSSIRVKTEASSSYAIPQQMNANVDTGLVGKRPKDEHLDGYYDTVPQCRRMEYNENQRGKRPKPEYDDDCSNFLCGPTWLEEKADHDFSNHGVPKPTRRILNGVVAKAPYFLYANLGNLSHDAWVKISKFLYNLEPEFVNTHFFSSLSRKEGYIHNLPTEDRFHIVPKPPMTIQDAIPNTKKWWPDWDSRKQLNGISSEVNGISMLCDRLGRTLSSSDGMLPLEQQRNILHHCRTLNLMWVGHNKLGPISPECLESILGYPRNHTQSYSSLMERLQSLKYCFQTDTLGYHLSVLKAMYPEGLTVLSIFSGIGGAEIALHRLGIRLKGVVSVETSETKRRILKAWWDRTQSGELMQVIDIQRLTSTKVKSMSDKFGGFDLVICQNPCTQSSGSKATIDGDNITGFDFSLFCEYVRILQCVRTVLEKKSSPPWH</sequence>
<dbReference type="PROSITE" id="PS51680">
    <property type="entry name" value="SAM_MT_DRM"/>
    <property type="match status" value="1"/>
</dbReference>
<evidence type="ECO:0000256" key="3">
    <source>
        <dbReference type="ARBA" id="ARBA00022603"/>
    </source>
</evidence>